<protein>
    <recommendedName>
        <fullName evidence="4">Lipoprotein</fullName>
    </recommendedName>
</protein>
<evidence type="ECO:0000313" key="3">
    <source>
        <dbReference type="Proteomes" id="UP001164459"/>
    </source>
</evidence>
<dbReference type="RefSeq" id="WP_269032033.1">
    <property type="nucleotide sequence ID" value="NZ_CP114040.1"/>
</dbReference>
<keyword evidence="1" id="KW-0732">Signal</keyword>
<sequence length="265" mass="28001">MRTDIKVVSGLAAGAVVVAFAVCTPSQRPTPSKLVPADSAAANAQGARTSGAGLGLGVSAQPYDPANIHPLDWPPNADARLRETAAAGVDLIAEFDGGKAQWSDTLLSVNSPNFQRLERKQCAADVGEASIGECALNIKMAVRRTGPKAGEIAFAQAELEHSEHPGCEQFSACLMEHRVGATIPLPAGDEDLLGMSQRLVMQRPNSASKDPAALQASVDTLAEDLARAREMGLHESDDPKVLYAFRMQEEAMKFLIERQKEGSGG</sequence>
<evidence type="ECO:0000256" key="1">
    <source>
        <dbReference type="SAM" id="SignalP"/>
    </source>
</evidence>
<evidence type="ECO:0008006" key="4">
    <source>
        <dbReference type="Google" id="ProtNLM"/>
    </source>
</evidence>
<keyword evidence="3" id="KW-1185">Reference proteome</keyword>
<feature type="signal peptide" evidence="1">
    <location>
        <begin position="1"/>
        <end position="21"/>
    </location>
</feature>
<accession>A0ABY7GS23</accession>
<dbReference type="Proteomes" id="UP001164459">
    <property type="component" value="Chromosome"/>
</dbReference>
<reference evidence="2" key="1">
    <citation type="submission" date="2022-11" db="EMBL/GenBank/DDBJ databases">
        <title>Minimal conservation of predation-associated metabolite biosynthetic gene clusters underscores biosynthetic potential of Myxococcota including descriptions for ten novel species: Archangium lansinium sp. nov., Myxococcus landrumus sp. nov., Nannocystis bai.</title>
        <authorList>
            <person name="Ahearne A."/>
            <person name="Stevens C."/>
            <person name="Dowd S."/>
        </authorList>
    </citation>
    <scope>NUCLEOTIDE SEQUENCE</scope>
    <source>
        <strain evidence="2">Fl3</strain>
    </source>
</reference>
<name>A0ABY7GS23_9BACT</name>
<organism evidence="2 3">
    <name type="scientific">Nannocystis punicea</name>
    <dbReference type="NCBI Taxonomy" id="2995304"/>
    <lineage>
        <taxon>Bacteria</taxon>
        <taxon>Pseudomonadati</taxon>
        <taxon>Myxococcota</taxon>
        <taxon>Polyangia</taxon>
        <taxon>Nannocystales</taxon>
        <taxon>Nannocystaceae</taxon>
        <taxon>Nannocystis</taxon>
    </lineage>
</organism>
<feature type="chain" id="PRO_5046015558" description="Lipoprotein" evidence="1">
    <location>
        <begin position="22"/>
        <end position="265"/>
    </location>
</feature>
<evidence type="ECO:0000313" key="2">
    <source>
        <dbReference type="EMBL" id="WAS89723.1"/>
    </source>
</evidence>
<proteinExistence type="predicted"/>
<gene>
    <name evidence="2" type="ORF">O0S08_26320</name>
</gene>
<dbReference type="EMBL" id="CP114040">
    <property type="protein sequence ID" value="WAS89723.1"/>
    <property type="molecule type" value="Genomic_DNA"/>
</dbReference>